<dbReference type="PANTHER" id="PTHR30486">
    <property type="entry name" value="TWITCHING MOTILITY PROTEIN PILT"/>
    <property type="match status" value="1"/>
</dbReference>
<dbReference type="InterPro" id="IPR001482">
    <property type="entry name" value="T2SS/T4SS_dom"/>
</dbReference>
<evidence type="ECO:0000313" key="5">
    <source>
        <dbReference type="Proteomes" id="UP001378242"/>
    </source>
</evidence>
<feature type="region of interest" description="Disordered" evidence="2">
    <location>
        <begin position="1"/>
        <end position="20"/>
    </location>
</feature>
<dbReference type="InterPro" id="IPR027417">
    <property type="entry name" value="P-loop_NTPase"/>
</dbReference>
<comment type="similarity">
    <text evidence="1">Belongs to the GSP E family.</text>
</comment>
<dbReference type="Gene3D" id="3.30.450.380">
    <property type="match status" value="1"/>
</dbReference>
<evidence type="ECO:0000259" key="3">
    <source>
        <dbReference type="Pfam" id="PF00437"/>
    </source>
</evidence>
<evidence type="ECO:0000256" key="1">
    <source>
        <dbReference type="ARBA" id="ARBA00006611"/>
    </source>
</evidence>
<evidence type="ECO:0000256" key="2">
    <source>
        <dbReference type="SAM" id="MobiDB-lite"/>
    </source>
</evidence>
<reference evidence="4 5" key="1">
    <citation type="submission" date="2024-02" db="EMBL/GenBank/DDBJ databases">
        <title>Bacteria isolated from the canopy kelp, Nereocystis luetkeana.</title>
        <authorList>
            <person name="Pfister C.A."/>
            <person name="Younker I.T."/>
            <person name="Light S.H."/>
        </authorList>
    </citation>
    <scope>NUCLEOTIDE SEQUENCE [LARGE SCALE GENOMIC DNA]</scope>
    <source>
        <strain evidence="4 5">TI.5.07</strain>
    </source>
</reference>
<protein>
    <submittedName>
        <fullName evidence="4">ATPase, T2SS/T4P/T4SS family</fullName>
    </submittedName>
</protein>
<feature type="domain" description="Bacterial type II secretion system protein E" evidence="3">
    <location>
        <begin position="122"/>
        <end position="376"/>
    </location>
</feature>
<comment type="caution">
    <text evidence="4">The sequence shown here is derived from an EMBL/GenBank/DDBJ whole genome shotgun (WGS) entry which is preliminary data.</text>
</comment>
<evidence type="ECO:0000313" key="4">
    <source>
        <dbReference type="EMBL" id="MEL0616054.1"/>
    </source>
</evidence>
<dbReference type="PANTHER" id="PTHR30486:SF6">
    <property type="entry name" value="TYPE IV PILUS RETRACTATION ATPASE PILT"/>
    <property type="match status" value="1"/>
</dbReference>
<dbReference type="RefSeq" id="WP_341541968.1">
    <property type="nucleotide sequence ID" value="NZ_JBAKAP010000003.1"/>
</dbReference>
<dbReference type="Gene3D" id="3.40.50.300">
    <property type="entry name" value="P-loop containing nucleotide triphosphate hydrolases"/>
    <property type="match status" value="1"/>
</dbReference>
<keyword evidence="5" id="KW-1185">Reference proteome</keyword>
<dbReference type="Pfam" id="PF00437">
    <property type="entry name" value="T2SSE"/>
    <property type="match status" value="1"/>
</dbReference>
<organism evidence="4 5">
    <name type="scientific">Cobetia marina</name>
    <name type="common">Deleya marina</name>
    <dbReference type="NCBI Taxonomy" id="28258"/>
    <lineage>
        <taxon>Bacteria</taxon>
        <taxon>Pseudomonadati</taxon>
        <taxon>Pseudomonadota</taxon>
        <taxon>Gammaproteobacteria</taxon>
        <taxon>Oceanospirillales</taxon>
        <taxon>Halomonadaceae</taxon>
        <taxon>Cobetia</taxon>
    </lineage>
</organism>
<dbReference type="Proteomes" id="UP001378242">
    <property type="component" value="Unassembled WGS sequence"/>
</dbReference>
<accession>A0ABU9GC49</accession>
<proteinExistence type="inferred from homology"/>
<gene>
    <name evidence="4" type="ORF">V6243_04355</name>
</gene>
<dbReference type="SUPFAM" id="SSF52540">
    <property type="entry name" value="P-loop containing nucleoside triphosphate hydrolases"/>
    <property type="match status" value="1"/>
</dbReference>
<dbReference type="InterPro" id="IPR050921">
    <property type="entry name" value="T4SS_GSP_E_ATPase"/>
</dbReference>
<dbReference type="CDD" id="cd01130">
    <property type="entry name" value="VirB11-like_ATPase"/>
    <property type="match status" value="1"/>
</dbReference>
<name>A0ABU9GC49_COBMA</name>
<dbReference type="EMBL" id="JBAKAP010000003">
    <property type="protein sequence ID" value="MEL0616054.1"/>
    <property type="molecule type" value="Genomic_DNA"/>
</dbReference>
<sequence>MNGALSRMRRGRASSQDAERLAVSEAEEVPVAETCALIAPEIMDRLKRVLVTRLADEQGQAVRYRRLGTRQGELEGDHQTALEGVKQRLASSLTVLCEEYQIQLDGPSRERLLASLTNDLCGFGPLTELMSDESVSDILVNGADEIWVDRGGRLEATSLSFDDEAHLQRFVARLIAPLGKHLDASNPIVDARLADGSRLHAVCAPLTPDGILVSIRRFRRHHLTGARLVDSGFLSPGLLALLEAAVVARLNIVISGGAGAGKTSLLNHLAGYINVRERLVSVEECAELDLQHPHVVRLESYPVAGDTPRPQGLGELLRAALRMRADRIIVGEARGGEVFEMLQAMTVGHDGSLTTLHANGALDVPVRMLALALMSSAHPDRQVIEEMVRLSGALIVHLERDADGHRQLASLAWLGEARPRELLQRRAGMPAGEACDEDAYQADPEVLDAFLAHLASRGASLASGVRDGWCQGPSPQGN</sequence>